<name>A0A0E3DRE1_ARGAQ</name>
<keyword evidence="6 18" id="KW-0349">Heme</keyword>
<dbReference type="InterPro" id="IPR030689">
    <property type="entry name" value="Cytochrome_b"/>
</dbReference>
<feature type="binding site" description="axial binding residue" evidence="18">
    <location>
        <position position="197"/>
    </location>
    <ligand>
        <name>heme b</name>
        <dbReference type="ChEBI" id="CHEBI:60344"/>
        <label>b566</label>
    </ligand>
    <ligandPart>
        <name>Fe</name>
        <dbReference type="ChEBI" id="CHEBI:18248"/>
    </ligandPart>
</feature>
<feature type="binding site" description="axial binding residue" evidence="18">
    <location>
        <position position="98"/>
    </location>
    <ligand>
        <name>heme b</name>
        <dbReference type="ChEBI" id="CHEBI:60344"/>
        <label>b566</label>
    </ligand>
    <ligandPart>
        <name>Fe</name>
        <dbReference type="ChEBI" id="CHEBI:18248"/>
    </ligandPart>
</feature>
<evidence type="ECO:0000256" key="15">
    <source>
        <dbReference type="ARBA" id="ARBA00023128"/>
    </source>
</evidence>
<accession>A0A0E3DRE1</accession>
<dbReference type="InterPro" id="IPR036150">
    <property type="entry name" value="Cyt_b/b6_C_sf"/>
</dbReference>
<dbReference type="PROSITE" id="PS51002">
    <property type="entry name" value="CYTB_NTER"/>
    <property type="match status" value="1"/>
</dbReference>
<evidence type="ECO:0000256" key="4">
    <source>
        <dbReference type="ARBA" id="ARBA00013531"/>
    </source>
</evidence>
<dbReference type="PIRSF" id="PIRSF038885">
    <property type="entry name" value="COB"/>
    <property type="match status" value="1"/>
</dbReference>
<feature type="transmembrane region" description="Helical" evidence="19">
    <location>
        <begin position="229"/>
        <end position="250"/>
    </location>
</feature>
<dbReference type="SUPFAM" id="SSF81648">
    <property type="entry name" value="a domain/subunit of cytochrome bc1 complex (Ubiquinol-cytochrome c reductase)"/>
    <property type="match status" value="1"/>
</dbReference>
<dbReference type="PANTHER" id="PTHR19271:SF16">
    <property type="entry name" value="CYTOCHROME B"/>
    <property type="match status" value="1"/>
</dbReference>
<keyword evidence="14" id="KW-0830">Ubiquinone</keyword>
<evidence type="ECO:0000256" key="7">
    <source>
        <dbReference type="ARBA" id="ARBA00022660"/>
    </source>
</evidence>
<evidence type="ECO:0000256" key="14">
    <source>
        <dbReference type="ARBA" id="ARBA00023075"/>
    </source>
</evidence>
<dbReference type="InterPro" id="IPR005797">
    <property type="entry name" value="Cyt_b/b6_N"/>
</dbReference>
<dbReference type="GO" id="GO:0046872">
    <property type="term" value="F:metal ion binding"/>
    <property type="evidence" value="ECO:0007669"/>
    <property type="project" value="UniProtKB-UniRule"/>
</dbReference>
<evidence type="ECO:0000256" key="18">
    <source>
        <dbReference type="PIRSR" id="PIRSR038885-2"/>
    </source>
</evidence>
<keyword evidence="7 19" id="KW-0679">Respiratory chain</keyword>
<evidence type="ECO:0000259" key="21">
    <source>
        <dbReference type="PROSITE" id="PS51003"/>
    </source>
</evidence>
<dbReference type="SUPFAM" id="SSF81342">
    <property type="entry name" value="Transmembrane di-heme cytochromes"/>
    <property type="match status" value="1"/>
</dbReference>
<evidence type="ECO:0000256" key="16">
    <source>
        <dbReference type="ARBA" id="ARBA00023136"/>
    </source>
</evidence>
<feature type="transmembrane region" description="Helical" evidence="19">
    <location>
        <begin position="30"/>
        <end position="56"/>
    </location>
</feature>
<dbReference type="Pfam" id="PF00032">
    <property type="entry name" value="Cytochrom_B_C"/>
    <property type="match status" value="1"/>
</dbReference>
<evidence type="ECO:0000256" key="13">
    <source>
        <dbReference type="ARBA" id="ARBA00023004"/>
    </source>
</evidence>
<feature type="transmembrane region" description="Helical" evidence="19">
    <location>
        <begin position="350"/>
        <end position="369"/>
    </location>
</feature>
<evidence type="ECO:0000256" key="8">
    <source>
        <dbReference type="ARBA" id="ARBA00022692"/>
    </source>
</evidence>
<dbReference type="InterPro" id="IPR016174">
    <property type="entry name" value="Di-haem_cyt_TM"/>
</dbReference>
<gene>
    <name evidence="22" type="primary">CYTB</name>
</gene>
<feature type="binding site" description="axial binding residue" evidence="18">
    <location>
        <position position="183"/>
    </location>
    <ligand>
        <name>heme b</name>
        <dbReference type="ChEBI" id="CHEBI:60344"/>
        <label>b562</label>
    </ligand>
    <ligandPart>
        <name>Fe</name>
        <dbReference type="ChEBI" id="CHEBI:18248"/>
    </ligandPart>
</feature>
<keyword evidence="8 19" id="KW-0812">Transmembrane</keyword>
<dbReference type="PROSITE" id="PS51003">
    <property type="entry name" value="CYTB_CTER"/>
    <property type="match status" value="1"/>
</dbReference>
<dbReference type="InterPro" id="IPR048259">
    <property type="entry name" value="Cytochrome_b_N_euk/bac"/>
</dbReference>
<feature type="transmembrane region" description="Helical" evidence="19">
    <location>
        <begin position="287"/>
        <end position="309"/>
    </location>
</feature>
<sequence length="377" mass="42945">MLLSLRKSNSIVSMINGSLIDLPSPSSLSYFWNFGSLLGIFLFSQILSGLFLSFHFSGDASISFYSIIYMARDVNYGWLLRVLHANGASMFFLLMYIHIGRGLYYGSYRNLKVWLSGVTLLLLSMATAFLGYVLPWGQMSFWAATVITNLLSAVPYIGTMLVEWIWGGFAVGNPTLIRFFAFHFVLPFIILFVVLLHLLFLHELGSGNPLGLSSNDKLVFHPYYSVKDIYGLIMFFVGFMLVCLLFPYVFMDVENFIQSNPLVTPTHIQPEWYFLFAYTILRSVPSSIGGVVALVMSVIVLYFLPLILVHRFKSSFCYIILSNLFWMFIANWILLTWIGACEVEIPYSNLGIIFSLIYFIMYLGFWVAVEAQDLIVL</sequence>
<feature type="domain" description="Cytochrome b/b6 N-terminal region profile" evidence="20">
    <location>
        <begin position="2"/>
        <end position="210"/>
    </location>
</feature>
<dbReference type="GO" id="GO:0045275">
    <property type="term" value="C:respiratory chain complex III"/>
    <property type="evidence" value="ECO:0007669"/>
    <property type="project" value="InterPro"/>
</dbReference>
<keyword evidence="15 19" id="KW-0496">Mitochondrion</keyword>
<dbReference type="PANTHER" id="PTHR19271">
    <property type="entry name" value="CYTOCHROME B"/>
    <property type="match status" value="1"/>
</dbReference>
<evidence type="ECO:0000313" key="22">
    <source>
        <dbReference type="EMBL" id="AIL95165.1"/>
    </source>
</evidence>
<evidence type="ECO:0000256" key="17">
    <source>
        <dbReference type="PIRSR" id="PIRSR038885-1"/>
    </source>
</evidence>
<feature type="transmembrane region" description="Helical" evidence="19">
    <location>
        <begin position="140"/>
        <end position="167"/>
    </location>
</feature>
<evidence type="ECO:0000256" key="3">
    <source>
        <dbReference type="ARBA" id="ARBA00011649"/>
    </source>
</evidence>
<feature type="transmembrane region" description="Helical" evidence="19">
    <location>
        <begin position="316"/>
        <end position="338"/>
    </location>
</feature>
<evidence type="ECO:0000256" key="12">
    <source>
        <dbReference type="ARBA" id="ARBA00022989"/>
    </source>
</evidence>
<dbReference type="Gene3D" id="1.20.810.10">
    <property type="entry name" value="Cytochrome Bc1 Complex, Chain C"/>
    <property type="match status" value="1"/>
</dbReference>
<reference evidence="22" key="1">
    <citation type="journal article" date="2015" name="Zool. Scr.">
        <title>The mitochondrial genome of the water spider Argyroneta aquatica (Araneae: Cybaeidae).</title>
        <authorList>
            <person name="Liu M."/>
            <person name="Zhang Z."/>
            <person name="Peng Z."/>
        </authorList>
    </citation>
    <scope>NUCLEOTIDE SEQUENCE</scope>
</reference>
<keyword evidence="9 18" id="KW-0479">Metal-binding</keyword>
<feature type="transmembrane region" description="Helical" evidence="19">
    <location>
        <begin position="111"/>
        <end position="134"/>
    </location>
</feature>
<comment type="function">
    <text evidence="1 19">Component of the ubiquinol-cytochrome c reductase complex (complex III or cytochrome b-c1 complex) that is part of the mitochondrial respiratory chain. The b-c1 complex mediates electron transfer from ubiquinol to cytochrome c. Contributes to the generation of a proton gradient across the mitochondrial membrane that is then used for ATP synthesis.</text>
</comment>
<dbReference type="EMBL" id="KJ907736">
    <property type="protein sequence ID" value="AIL95165.1"/>
    <property type="molecule type" value="Genomic_DNA"/>
</dbReference>
<evidence type="ECO:0000256" key="6">
    <source>
        <dbReference type="ARBA" id="ARBA00022617"/>
    </source>
</evidence>
<dbReference type="CTD" id="4519"/>
<dbReference type="GeneID" id="24146024"/>
<feature type="binding site" description="axial binding residue" evidence="18">
    <location>
        <position position="84"/>
    </location>
    <ligand>
        <name>heme b</name>
        <dbReference type="ChEBI" id="CHEBI:60344"/>
        <label>b562</label>
    </ligand>
    <ligandPart>
        <name>Fe</name>
        <dbReference type="ChEBI" id="CHEBI:18248"/>
    </ligandPart>
</feature>
<feature type="transmembrane region" description="Helical" evidence="19">
    <location>
        <begin position="76"/>
        <end position="99"/>
    </location>
</feature>
<feature type="domain" description="Cytochrome b/b6 C-terminal region profile" evidence="21">
    <location>
        <begin position="210"/>
        <end position="377"/>
    </location>
</feature>
<dbReference type="CDD" id="cd00284">
    <property type="entry name" value="Cytochrome_b_N"/>
    <property type="match status" value="1"/>
</dbReference>
<evidence type="ECO:0000256" key="10">
    <source>
        <dbReference type="ARBA" id="ARBA00022792"/>
    </source>
</evidence>
<dbReference type="GO" id="GO:0016491">
    <property type="term" value="F:oxidoreductase activity"/>
    <property type="evidence" value="ECO:0007669"/>
    <property type="project" value="UniProtKB-UniRule"/>
</dbReference>
<dbReference type="InterPro" id="IPR027387">
    <property type="entry name" value="Cytb/b6-like_sf"/>
</dbReference>
<dbReference type="InterPro" id="IPR005798">
    <property type="entry name" value="Cyt_b/b6_C"/>
</dbReference>
<keyword evidence="10" id="KW-0999">Mitochondrion inner membrane</keyword>
<evidence type="ECO:0000256" key="19">
    <source>
        <dbReference type="RuleBase" id="RU362117"/>
    </source>
</evidence>
<feature type="binding site" evidence="17">
    <location>
        <position position="202"/>
    </location>
    <ligand>
        <name>a ubiquinone</name>
        <dbReference type="ChEBI" id="CHEBI:16389"/>
    </ligand>
</feature>
<evidence type="ECO:0000259" key="20">
    <source>
        <dbReference type="PROSITE" id="PS51002"/>
    </source>
</evidence>
<keyword evidence="16 19" id="KW-0472">Membrane</keyword>
<keyword evidence="12 19" id="KW-1133">Transmembrane helix</keyword>
<dbReference type="Pfam" id="PF00033">
    <property type="entry name" value="Cytochrome_B"/>
    <property type="match status" value="1"/>
</dbReference>
<dbReference type="GO" id="GO:0005743">
    <property type="term" value="C:mitochondrial inner membrane"/>
    <property type="evidence" value="ECO:0007669"/>
    <property type="project" value="UniProtKB-SubCell"/>
</dbReference>
<evidence type="ECO:0000256" key="2">
    <source>
        <dbReference type="ARBA" id="ARBA00004448"/>
    </source>
</evidence>
<keyword evidence="13 18" id="KW-0408">Iron</keyword>
<evidence type="ECO:0000256" key="11">
    <source>
        <dbReference type="ARBA" id="ARBA00022982"/>
    </source>
</evidence>
<protein>
    <recommendedName>
        <fullName evidence="4 19">Cytochrome b</fullName>
    </recommendedName>
</protein>
<comment type="subcellular location">
    <subcellularLocation>
        <location evidence="2">Mitochondrion inner membrane</location>
        <topology evidence="2">Multi-pass membrane protein</topology>
    </subcellularLocation>
</comment>
<keyword evidence="5 19" id="KW-0813">Transport</keyword>
<dbReference type="InterPro" id="IPR048260">
    <property type="entry name" value="Cytochrome_b_C_euk/bac"/>
</dbReference>
<evidence type="ECO:0000256" key="1">
    <source>
        <dbReference type="ARBA" id="ARBA00002566"/>
    </source>
</evidence>
<dbReference type="CDD" id="cd00290">
    <property type="entry name" value="cytochrome_b_C"/>
    <property type="match status" value="1"/>
</dbReference>
<dbReference type="GO" id="GO:0008121">
    <property type="term" value="F:quinol-cytochrome-c reductase activity"/>
    <property type="evidence" value="ECO:0007669"/>
    <property type="project" value="InterPro"/>
</dbReference>
<keyword evidence="11 19" id="KW-0249">Electron transport</keyword>
<comment type="cofactor">
    <cofactor evidence="18">
        <name>heme</name>
        <dbReference type="ChEBI" id="CHEBI:30413"/>
    </cofactor>
    <text evidence="18">Binds 2 heme groups non-covalently.</text>
</comment>
<comment type="similarity">
    <text evidence="19">Belongs to the cytochrome b family.</text>
</comment>
<feature type="transmembrane region" description="Helical" evidence="19">
    <location>
        <begin position="179"/>
        <end position="200"/>
    </location>
</feature>
<evidence type="ECO:0000256" key="9">
    <source>
        <dbReference type="ARBA" id="ARBA00022723"/>
    </source>
</evidence>
<comment type="subunit">
    <text evidence="3">The main subunits of complex b-c1 are: cytochrome b, cytochrome c1 and the Rieske protein.</text>
</comment>
<organism evidence="22">
    <name type="scientific">Argyroneta aquatica</name>
    <name type="common">Water spider</name>
    <name type="synonym">Araneus aquaticus</name>
    <dbReference type="NCBI Taxonomy" id="375087"/>
    <lineage>
        <taxon>Eukaryota</taxon>
        <taxon>Metazoa</taxon>
        <taxon>Ecdysozoa</taxon>
        <taxon>Arthropoda</taxon>
        <taxon>Chelicerata</taxon>
        <taxon>Arachnida</taxon>
        <taxon>Araneae</taxon>
        <taxon>Araneomorphae</taxon>
        <taxon>Entelegynae</taxon>
        <taxon>Dictynoidea</taxon>
        <taxon>Dictynidae</taxon>
        <taxon>Argyroneta</taxon>
    </lineage>
</organism>
<dbReference type="RefSeq" id="YP_009131531.1">
    <property type="nucleotide sequence ID" value="NC_026863.1"/>
</dbReference>
<dbReference type="GO" id="GO:0006122">
    <property type="term" value="P:mitochondrial electron transport, ubiquinol to cytochrome c"/>
    <property type="evidence" value="ECO:0007669"/>
    <property type="project" value="TreeGrafter"/>
</dbReference>
<proteinExistence type="inferred from homology"/>
<dbReference type="AlphaFoldDB" id="A0A0E3DRE1"/>
<evidence type="ECO:0000256" key="5">
    <source>
        <dbReference type="ARBA" id="ARBA00022448"/>
    </source>
</evidence>
<comment type="cofactor">
    <cofactor evidence="19">
        <name>heme b</name>
        <dbReference type="ChEBI" id="CHEBI:60344"/>
    </cofactor>
    <text evidence="19">Binds 2 heme groups non-covalently.</text>
</comment>
<geneLocation type="mitochondrion" evidence="22"/>